<evidence type="ECO:0000313" key="1">
    <source>
        <dbReference type="EMBL" id="MCG7946688.1"/>
    </source>
</evidence>
<dbReference type="InterPro" id="IPR036465">
    <property type="entry name" value="vWFA_dom_sf"/>
</dbReference>
<reference evidence="1" key="1">
    <citation type="journal article" date="2021" name="Proc. Natl. Acad. Sci. U.S.A.">
        <title>Global biogeography of chemosynthetic symbionts reveals both localized and globally distributed symbiont groups. .</title>
        <authorList>
            <person name="Osvatic J.T."/>
            <person name="Wilkins L.G.E."/>
            <person name="Leibrecht L."/>
            <person name="Leray M."/>
            <person name="Zauner S."/>
            <person name="Polzin J."/>
            <person name="Camacho Y."/>
            <person name="Gros O."/>
            <person name="van Gils J.A."/>
            <person name="Eisen J.A."/>
            <person name="Petersen J.M."/>
            <person name="Yuen B."/>
        </authorList>
    </citation>
    <scope>NUCLEOTIDE SEQUENCE</scope>
    <source>
        <strain evidence="1">MAGclacostrist064TRANS</strain>
    </source>
</reference>
<name>A0A9E4N502_9GAMM</name>
<dbReference type="AlphaFoldDB" id="A0A9E4N502"/>
<organism evidence="1 2">
    <name type="scientific">Candidatus Thiodiazotropha taylori</name>
    <dbReference type="NCBI Taxonomy" id="2792791"/>
    <lineage>
        <taxon>Bacteria</taxon>
        <taxon>Pseudomonadati</taxon>
        <taxon>Pseudomonadota</taxon>
        <taxon>Gammaproteobacteria</taxon>
        <taxon>Chromatiales</taxon>
        <taxon>Sedimenticolaceae</taxon>
        <taxon>Candidatus Thiodiazotropha</taxon>
    </lineage>
</organism>
<gene>
    <name evidence="1" type="ORF">JAZ07_10135</name>
</gene>
<accession>A0A9E4N502</accession>
<feature type="non-terminal residue" evidence="1">
    <location>
        <position position="106"/>
    </location>
</feature>
<dbReference type="Gene3D" id="3.40.50.410">
    <property type="entry name" value="von Willebrand factor, type A domain"/>
    <property type="match status" value="1"/>
</dbReference>
<comment type="caution">
    <text evidence="1">The sequence shown here is derived from an EMBL/GenBank/DDBJ whole genome shotgun (WGS) entry which is preliminary data.</text>
</comment>
<dbReference type="EMBL" id="JAEPCM010000336">
    <property type="protein sequence ID" value="MCG7946688.1"/>
    <property type="molecule type" value="Genomic_DNA"/>
</dbReference>
<sequence>MLFTKQIPQIKHQLPSFCGALILSLSAQMSVADDIEIYLQEPPDPVPPNVLFVLDESGSMSSGSPSRRDQLVDAMTAVVNNPDLANTNAALLGYTTRWGNNGPLYM</sequence>
<protein>
    <recommendedName>
        <fullName evidence="3">VWFA domain-containing protein</fullName>
    </recommendedName>
</protein>
<dbReference type="SUPFAM" id="SSF53300">
    <property type="entry name" value="vWA-like"/>
    <property type="match status" value="1"/>
</dbReference>
<dbReference type="Proteomes" id="UP000886667">
    <property type="component" value="Unassembled WGS sequence"/>
</dbReference>
<evidence type="ECO:0008006" key="3">
    <source>
        <dbReference type="Google" id="ProtNLM"/>
    </source>
</evidence>
<proteinExistence type="predicted"/>
<evidence type="ECO:0000313" key="2">
    <source>
        <dbReference type="Proteomes" id="UP000886667"/>
    </source>
</evidence>